<dbReference type="RefSeq" id="WP_076723920.1">
    <property type="nucleotide sequence ID" value="NZ_MSCW01000005.1"/>
</dbReference>
<organism evidence="9 10">
    <name type="scientific">Marinobacter lutaoensis</name>
    <dbReference type="NCBI Taxonomy" id="135739"/>
    <lineage>
        <taxon>Bacteria</taxon>
        <taxon>Pseudomonadati</taxon>
        <taxon>Pseudomonadota</taxon>
        <taxon>Gammaproteobacteria</taxon>
        <taxon>Pseudomonadales</taxon>
        <taxon>Marinobacteraceae</taxon>
        <taxon>Marinobacter</taxon>
    </lineage>
</organism>
<evidence type="ECO:0000256" key="2">
    <source>
        <dbReference type="ARBA" id="ARBA00010474"/>
    </source>
</evidence>
<evidence type="ECO:0000256" key="5">
    <source>
        <dbReference type="ARBA" id="ARBA00022764"/>
    </source>
</evidence>
<dbReference type="OrthoDB" id="5729023at2"/>
<dbReference type="Proteomes" id="UP000189339">
    <property type="component" value="Unassembled WGS sequence"/>
</dbReference>
<gene>
    <name evidence="9" type="ORF">BTO32_07030</name>
</gene>
<dbReference type="STRING" id="135739.BTO32_07030"/>
<dbReference type="CDD" id="cd11614">
    <property type="entry name" value="SAF_CpaB_FlgA_like"/>
    <property type="match status" value="1"/>
</dbReference>
<keyword evidence="4 7" id="KW-0732">Signal</keyword>
<keyword evidence="9" id="KW-0966">Cell projection</keyword>
<protein>
    <recommendedName>
        <fullName evidence="3 7">Flagella basal body P-ring formation protein FlgA</fullName>
    </recommendedName>
</protein>
<evidence type="ECO:0000256" key="6">
    <source>
        <dbReference type="ARBA" id="ARBA00025643"/>
    </source>
</evidence>
<dbReference type="Gene3D" id="2.30.30.760">
    <property type="match status" value="1"/>
</dbReference>
<comment type="caution">
    <text evidence="9">The sequence shown here is derived from an EMBL/GenBank/DDBJ whole genome shotgun (WGS) entry which is preliminary data.</text>
</comment>
<dbReference type="GO" id="GO:0044780">
    <property type="term" value="P:bacterial-type flagellum assembly"/>
    <property type="evidence" value="ECO:0007669"/>
    <property type="project" value="InterPro"/>
</dbReference>
<evidence type="ECO:0000313" key="9">
    <source>
        <dbReference type="EMBL" id="ONF44041.1"/>
    </source>
</evidence>
<keyword evidence="10" id="KW-1185">Reference proteome</keyword>
<evidence type="ECO:0000256" key="1">
    <source>
        <dbReference type="ARBA" id="ARBA00004418"/>
    </source>
</evidence>
<dbReference type="AlphaFoldDB" id="A0A1V2DUN3"/>
<accession>A0A1V2DUN3</accession>
<dbReference type="InterPro" id="IPR041231">
    <property type="entry name" value="FlgA_N"/>
</dbReference>
<dbReference type="SMART" id="SM00858">
    <property type="entry name" value="SAF"/>
    <property type="match status" value="1"/>
</dbReference>
<keyword evidence="5 7" id="KW-0574">Periplasm</keyword>
<proteinExistence type="inferred from homology"/>
<comment type="similarity">
    <text evidence="2 7">Belongs to the FlgA family.</text>
</comment>
<dbReference type="InterPro" id="IPR017585">
    <property type="entry name" value="SAF_FlgA"/>
</dbReference>
<keyword evidence="9" id="KW-0282">Flagellum</keyword>
<name>A0A1V2DUN3_9GAMM</name>
<dbReference type="PANTHER" id="PTHR36307">
    <property type="entry name" value="FLAGELLA BASAL BODY P-RING FORMATION PROTEIN FLGA"/>
    <property type="match status" value="1"/>
</dbReference>
<feature type="chain" id="PRO_5011826067" description="Flagella basal body P-ring formation protein FlgA" evidence="7">
    <location>
        <begin position="19"/>
        <end position="233"/>
    </location>
</feature>
<dbReference type="InterPro" id="IPR013974">
    <property type="entry name" value="SAF"/>
</dbReference>
<evidence type="ECO:0000259" key="8">
    <source>
        <dbReference type="SMART" id="SM00858"/>
    </source>
</evidence>
<dbReference type="Gene3D" id="3.90.1210.10">
    <property type="entry name" value="Antifreeze-like/N-acetylneuraminic acid synthase C-terminal domain"/>
    <property type="match status" value="1"/>
</dbReference>
<comment type="subcellular location">
    <subcellularLocation>
        <location evidence="1 7">Periplasm</location>
    </subcellularLocation>
</comment>
<comment type="function">
    <text evidence="6 7">Involved in the assembly process of the P-ring formation. It may associate with FlgF on the rod constituting a structure essential for the P-ring assembly or may act as a modulator protein for the P-ring assembly.</text>
</comment>
<keyword evidence="9" id="KW-0969">Cilium</keyword>
<evidence type="ECO:0000256" key="7">
    <source>
        <dbReference type="RuleBase" id="RU362063"/>
    </source>
</evidence>
<dbReference type="EMBL" id="MSCW01000005">
    <property type="protein sequence ID" value="ONF44041.1"/>
    <property type="molecule type" value="Genomic_DNA"/>
</dbReference>
<keyword evidence="7" id="KW-1005">Bacterial flagellum biogenesis</keyword>
<dbReference type="NCBIfam" id="TIGR03170">
    <property type="entry name" value="flgA_cterm"/>
    <property type="match status" value="1"/>
</dbReference>
<dbReference type="InterPro" id="IPR039246">
    <property type="entry name" value="Flagellar_FlgA"/>
</dbReference>
<dbReference type="GO" id="GO:0042597">
    <property type="term" value="C:periplasmic space"/>
    <property type="evidence" value="ECO:0007669"/>
    <property type="project" value="UniProtKB-SubCell"/>
</dbReference>
<evidence type="ECO:0000256" key="3">
    <source>
        <dbReference type="ARBA" id="ARBA00014754"/>
    </source>
</evidence>
<dbReference type="PANTHER" id="PTHR36307:SF1">
    <property type="entry name" value="FLAGELLA BASAL BODY P-RING FORMATION PROTEIN FLGA"/>
    <property type="match status" value="1"/>
</dbReference>
<evidence type="ECO:0000256" key="4">
    <source>
        <dbReference type="ARBA" id="ARBA00022729"/>
    </source>
</evidence>
<sequence>MRITVFTLALFFSGLALGADARTTAAQIQQASETFLRSFAEQQAARGFDVHFQPGSLDSRLALAPCSQPLAVVFTGDPWKSSRPSLQVSCSGERPWRLFVTPSLTIHGPGLVARRPLARGEVLTPDLVTATTMALNDSHRDILSEVGDVAGMVVRRPINPGVPITADLLEAPNAVSRGDHVIISARAGAFAVTSRGKALADAAVGEQVLVENLRSARTIKATVTGPGRVEVPM</sequence>
<reference evidence="9 10" key="1">
    <citation type="submission" date="2016-12" db="EMBL/GenBank/DDBJ databases">
        <title>Marinobacter lutaoensis whole genome sequencing.</title>
        <authorList>
            <person name="Verma A."/>
            <person name="Krishnamurthi S."/>
        </authorList>
    </citation>
    <scope>NUCLEOTIDE SEQUENCE [LARGE SCALE GENOMIC DNA]</scope>
    <source>
        <strain evidence="9 10">T5054</strain>
    </source>
</reference>
<evidence type="ECO:0000313" key="10">
    <source>
        <dbReference type="Proteomes" id="UP000189339"/>
    </source>
</evidence>
<dbReference type="Pfam" id="PF13144">
    <property type="entry name" value="ChapFlgA"/>
    <property type="match status" value="1"/>
</dbReference>
<feature type="domain" description="SAF" evidence="8">
    <location>
        <begin position="108"/>
        <end position="170"/>
    </location>
</feature>
<feature type="signal peptide" evidence="7">
    <location>
        <begin position="1"/>
        <end position="18"/>
    </location>
</feature>
<dbReference type="Pfam" id="PF17656">
    <property type="entry name" value="ChapFlgA_N"/>
    <property type="match status" value="1"/>
</dbReference>